<organism evidence="3">
    <name type="scientific">Candidatus Electrothrix aestuarii</name>
    <dbReference type="NCBI Taxonomy" id="3062594"/>
    <lineage>
        <taxon>Bacteria</taxon>
        <taxon>Pseudomonadati</taxon>
        <taxon>Thermodesulfobacteriota</taxon>
        <taxon>Desulfobulbia</taxon>
        <taxon>Desulfobulbales</taxon>
        <taxon>Desulfobulbaceae</taxon>
        <taxon>Candidatus Electrothrix</taxon>
    </lineage>
</organism>
<reference evidence="3" key="2">
    <citation type="submission" date="2024-06" db="EMBL/GenBank/DDBJ databases">
        <authorList>
            <person name="Plum-Jensen L.E."/>
            <person name="Schramm A."/>
            <person name="Marshall I.P.G."/>
        </authorList>
    </citation>
    <scope>NUCLEOTIDE SEQUENCE</scope>
    <source>
        <strain evidence="3">Rat1</strain>
    </source>
</reference>
<reference evidence="3" key="1">
    <citation type="journal article" date="2024" name="Syst. Appl. Microbiol.">
        <title>First single-strain enrichments of Electrothrix cable bacteria, description of E. aestuarii sp. nov. and E. rattekaaiensis sp. nov., and proposal of a cable bacteria taxonomy following the rules of the SeqCode.</title>
        <authorList>
            <person name="Plum-Jensen L.E."/>
            <person name="Schramm A."/>
            <person name="Marshall I.P.G."/>
        </authorList>
    </citation>
    <scope>NUCLEOTIDE SEQUENCE</scope>
    <source>
        <strain evidence="3">Rat1</strain>
    </source>
</reference>
<keyword evidence="2" id="KW-0472">Membrane</keyword>
<dbReference type="KEGG" id="eaj:Q3M24_06290"/>
<feature type="transmembrane region" description="Helical" evidence="2">
    <location>
        <begin position="12"/>
        <end position="29"/>
    </location>
</feature>
<evidence type="ECO:0000313" key="3">
    <source>
        <dbReference type="EMBL" id="XCN74351.1"/>
    </source>
</evidence>
<protein>
    <submittedName>
        <fullName evidence="3">Uncharacterized protein</fullName>
    </submittedName>
</protein>
<accession>A0AAU8LYK4</accession>
<dbReference type="AlphaFoldDB" id="A0AAU8LYK4"/>
<sequence>MLAWIKKNKDWLFSGVAVAVIGAVINHYWPAGNDSPLPPPDSSVHQTHSGKGDNVGGDKNVTTDNSIHQTNSGGGDNVAVSYNYNTSGIDPKLFAHYAGELAVTDAALTNFFRILDEQQVPRNDLDAKLREIAAAHKKLLAQVEAIQSKDPEVLRLKDEAKRAVETGHYANAIKLLKVMEERPLAFAFDLFIKGATPPPSADRR</sequence>
<proteinExistence type="predicted"/>
<feature type="region of interest" description="Disordered" evidence="1">
    <location>
        <begin position="36"/>
        <end position="75"/>
    </location>
</feature>
<keyword evidence="2" id="KW-0812">Transmembrane</keyword>
<evidence type="ECO:0000256" key="2">
    <source>
        <dbReference type="SAM" id="Phobius"/>
    </source>
</evidence>
<gene>
    <name evidence="3" type="ORF">Q3M24_06290</name>
</gene>
<keyword evidence="2" id="KW-1133">Transmembrane helix</keyword>
<feature type="compositionally biased region" description="Polar residues" evidence="1">
    <location>
        <begin position="60"/>
        <end position="71"/>
    </location>
</feature>
<dbReference type="EMBL" id="CP159373">
    <property type="protein sequence ID" value="XCN74351.1"/>
    <property type="molecule type" value="Genomic_DNA"/>
</dbReference>
<evidence type="ECO:0000256" key="1">
    <source>
        <dbReference type="SAM" id="MobiDB-lite"/>
    </source>
</evidence>
<name>A0AAU8LYK4_9BACT</name>